<dbReference type="FunFam" id="3.20.20.70:FF:000142">
    <property type="entry name" value="bifunctional 3-dehydroquinate dehydratase/shikimate dehydrogenase, chloroplastic"/>
    <property type="match status" value="1"/>
</dbReference>
<dbReference type="Gene3D" id="3.40.50.720">
    <property type="entry name" value="NAD(P)-binding Rossmann-like Domain"/>
    <property type="match status" value="1"/>
</dbReference>
<dbReference type="SUPFAM" id="SSF51735">
    <property type="entry name" value="NAD(P)-binding Rossmann-fold domains"/>
    <property type="match status" value="1"/>
</dbReference>
<dbReference type="eggNOG" id="KOG0692">
    <property type="taxonomic scope" value="Eukaryota"/>
</dbReference>
<dbReference type="HAMAP" id="MF_00222">
    <property type="entry name" value="Shikimate_DH_AroE"/>
    <property type="match status" value="1"/>
</dbReference>
<evidence type="ECO:0000259" key="4">
    <source>
        <dbReference type="Pfam" id="PF18317"/>
    </source>
</evidence>
<evidence type="ECO:0000259" key="3">
    <source>
        <dbReference type="Pfam" id="PF08501"/>
    </source>
</evidence>
<dbReference type="NCBIfam" id="TIGR01093">
    <property type="entry name" value="aroD"/>
    <property type="match status" value="1"/>
</dbReference>
<dbReference type="Pfam" id="PF18317">
    <property type="entry name" value="SDH_C"/>
    <property type="match status" value="1"/>
</dbReference>
<dbReference type="UniPathway" id="UPA00053">
    <property type="reaction ID" value="UER00087"/>
</dbReference>
<evidence type="ECO:0000256" key="1">
    <source>
        <dbReference type="ARBA" id="ARBA00023239"/>
    </source>
</evidence>
<dbReference type="Pfam" id="PF01487">
    <property type="entry name" value="DHquinase_I"/>
    <property type="match status" value="1"/>
</dbReference>
<dbReference type="PANTHER" id="PTHR21089">
    <property type="entry name" value="SHIKIMATE DEHYDROGENASE"/>
    <property type="match status" value="1"/>
</dbReference>
<dbReference type="CDD" id="cd00502">
    <property type="entry name" value="DHQase_I"/>
    <property type="match status" value="1"/>
</dbReference>
<dbReference type="SUPFAM" id="SSF51569">
    <property type="entry name" value="Aldolase"/>
    <property type="match status" value="1"/>
</dbReference>
<name>A0A1S3B0X5_CUCME</name>
<keyword evidence="1" id="KW-0456">Lyase</keyword>
<dbReference type="GO" id="GO:0019632">
    <property type="term" value="P:shikimate metabolic process"/>
    <property type="evidence" value="ECO:0007669"/>
    <property type="project" value="TreeGrafter"/>
</dbReference>
<dbReference type="RefSeq" id="XP_008440089.1">
    <property type="nucleotide sequence ID" value="XM_008441867.3"/>
</dbReference>
<dbReference type="GeneID" id="103484671"/>
<feature type="domain" description="Quinate/shikimate 5-dehydrogenase/glutamyl-tRNA reductase" evidence="2">
    <location>
        <begin position="376"/>
        <end position="438"/>
    </location>
</feature>
<reference evidence="6" key="1">
    <citation type="submission" date="2025-08" db="UniProtKB">
        <authorList>
            <consortium name="RefSeq"/>
        </authorList>
    </citation>
    <scope>IDENTIFICATION</scope>
    <source>
        <tissue evidence="6">Stem</tissue>
    </source>
</reference>
<dbReference type="InterPro" id="IPR041121">
    <property type="entry name" value="SDH_C"/>
</dbReference>
<evidence type="ECO:0000259" key="2">
    <source>
        <dbReference type="Pfam" id="PF01488"/>
    </source>
</evidence>
<dbReference type="AlphaFoldDB" id="A0A1S3B0X5"/>
<dbReference type="Gene3D" id="3.20.20.70">
    <property type="entry name" value="Aldolase class I"/>
    <property type="match status" value="1"/>
</dbReference>
<dbReference type="HAMAP" id="MF_00214">
    <property type="entry name" value="AroD"/>
    <property type="match status" value="1"/>
</dbReference>
<proteinExistence type="inferred from homology"/>
<dbReference type="InParanoid" id="A0A1S3B0X5"/>
<dbReference type="Gene3D" id="3.40.50.10860">
    <property type="entry name" value="Leucine Dehydrogenase, chain A, domain 1"/>
    <property type="match status" value="1"/>
</dbReference>
<dbReference type="InterPro" id="IPR036291">
    <property type="entry name" value="NAD(P)-bd_dom_sf"/>
</dbReference>
<keyword evidence="5" id="KW-1185">Reference proteome</keyword>
<dbReference type="FunFam" id="3.40.50.720:FF:000172">
    <property type="entry name" value="Bifunctional 3-dehydroquinate dehydratase/shikimate dehydrogenase, chloroplastic"/>
    <property type="match status" value="1"/>
</dbReference>
<dbReference type="InterPro" id="IPR046346">
    <property type="entry name" value="Aminoacid_DH-like_N_sf"/>
</dbReference>
<organism evidence="5 6">
    <name type="scientific">Cucumis melo</name>
    <name type="common">Muskmelon</name>
    <dbReference type="NCBI Taxonomy" id="3656"/>
    <lineage>
        <taxon>Eukaryota</taxon>
        <taxon>Viridiplantae</taxon>
        <taxon>Streptophyta</taxon>
        <taxon>Embryophyta</taxon>
        <taxon>Tracheophyta</taxon>
        <taxon>Spermatophyta</taxon>
        <taxon>Magnoliopsida</taxon>
        <taxon>eudicotyledons</taxon>
        <taxon>Gunneridae</taxon>
        <taxon>Pentapetalae</taxon>
        <taxon>rosids</taxon>
        <taxon>fabids</taxon>
        <taxon>Cucurbitales</taxon>
        <taxon>Cucurbitaceae</taxon>
        <taxon>Benincaseae</taxon>
        <taxon>Cucumis</taxon>
    </lineage>
</organism>
<dbReference type="InterPro" id="IPR018508">
    <property type="entry name" value="3-dehydroquinate_DH_AS"/>
</dbReference>
<accession>A0A1S3B0X5</accession>
<dbReference type="InterPro" id="IPR001381">
    <property type="entry name" value="DHquinase_I"/>
</dbReference>
<dbReference type="Pfam" id="PF08501">
    <property type="entry name" value="Shikimate_dh_N"/>
    <property type="match status" value="1"/>
</dbReference>
<dbReference type="KEGG" id="cmo:103484671"/>
<dbReference type="CDD" id="cd01065">
    <property type="entry name" value="NAD_bind_Shikimate_DH"/>
    <property type="match status" value="1"/>
</dbReference>
<dbReference type="SUPFAM" id="SSF53223">
    <property type="entry name" value="Aminoacid dehydrogenase-like, N-terminal domain"/>
    <property type="match status" value="1"/>
</dbReference>
<sequence length="529" mass="57927">MEFGPAFSGLGTRTEGTRKNSTLICVPIVSESIDKMIVDVKKAGENGADIVEIRLDALKIFNPHEDLKLLIKESPLPTLFTYRPNWEGGQYDGDENQRRDVLRLAMKLGADYIDVELQVAREFIDSIQQEKPNNFKVIVSNHNYKKTPSLEDLGSLVAEIQATGADIVKIATTALDITDVARMFQVLVYSQVPIIGLVMKDRGFICRLLCPKYGGYLTFGTLEEGIVSAPGQPTIKDLLNLYNFRQIGPDTKVFGVIGNPVGDSKLPAMYNELFKLVGLDAIYVPLLVDDPTKCLDTYSSSDFGGFSVTIPHKEAIFKYCDEVDPVAKATGAVNFVLRRQSDGKLCGYNTDCYGAISAIEDGLLDLHNNSSIVGSRLAGKLVVVIGAGGVGKALAYGAKQKGARIVIANRSFDRARELADRVGGQSLSLADLQNFHPENGMILANATPIGMQPKVDETPIPKHALKHYSLVFDAVYTPRMTRLLREAEESGAAIVPGLEMFTRQAYEQYEGFTGLPAPKERIRKILADN</sequence>
<dbReference type="InterPro" id="IPR013785">
    <property type="entry name" value="Aldolase_TIM"/>
</dbReference>
<dbReference type="PROSITE" id="PS01028">
    <property type="entry name" value="DEHYDROQUINASE_I"/>
    <property type="match status" value="1"/>
</dbReference>
<dbReference type="InterPro" id="IPR013708">
    <property type="entry name" value="Shikimate_DH-bd_N"/>
</dbReference>
<protein>
    <submittedName>
        <fullName evidence="6">Bifunctional 3-dehydroquinate dehydratase/shikimate dehydrogenase, chloroplastic-like</fullName>
    </submittedName>
</protein>
<evidence type="ECO:0000313" key="6">
    <source>
        <dbReference type="RefSeq" id="XP_008440089.1"/>
    </source>
</evidence>
<evidence type="ECO:0000313" key="5">
    <source>
        <dbReference type="Proteomes" id="UP001652600"/>
    </source>
</evidence>
<dbReference type="Proteomes" id="UP001652600">
    <property type="component" value="Chromosome 8"/>
</dbReference>
<dbReference type="GO" id="GO:0003855">
    <property type="term" value="F:3-dehydroquinate dehydratase activity"/>
    <property type="evidence" value="ECO:0007669"/>
    <property type="project" value="InterPro"/>
</dbReference>
<dbReference type="OrthoDB" id="204377at2759"/>
<dbReference type="InterPro" id="IPR006151">
    <property type="entry name" value="Shikm_DH/Glu-tRNA_Rdtase"/>
</dbReference>
<dbReference type="GO" id="GO:0004764">
    <property type="term" value="F:shikimate 3-dehydrogenase (NADP+) activity"/>
    <property type="evidence" value="ECO:0007669"/>
    <property type="project" value="InterPro"/>
</dbReference>
<dbReference type="InterPro" id="IPR022893">
    <property type="entry name" value="Shikimate_DH_fam"/>
</dbReference>
<dbReference type="PANTHER" id="PTHR21089:SF1">
    <property type="entry name" value="BIFUNCTIONAL 3-DEHYDROQUINATE DEHYDRATASE_SHIKIMATE DEHYDROGENASE, CHLOROPLASTIC"/>
    <property type="match status" value="1"/>
</dbReference>
<dbReference type="Pfam" id="PF01488">
    <property type="entry name" value="Shikimate_DH"/>
    <property type="match status" value="1"/>
</dbReference>
<feature type="domain" description="SDH C-terminal" evidence="4">
    <location>
        <begin position="497"/>
        <end position="526"/>
    </location>
</feature>
<dbReference type="SMR" id="A0A1S3B0X5"/>
<dbReference type="GO" id="GO:0009423">
    <property type="term" value="P:chorismate biosynthetic process"/>
    <property type="evidence" value="ECO:0007669"/>
    <property type="project" value="UniProtKB-UniPathway"/>
</dbReference>
<feature type="domain" description="Shikimate dehydrogenase substrate binding N-terminal" evidence="3">
    <location>
        <begin position="256"/>
        <end position="336"/>
    </location>
</feature>
<gene>
    <name evidence="6" type="primary">LOC103484671</name>
</gene>